<name>A0A2B4RHP8_STYPI</name>
<sequence length="428" mass="48212">MEWRRTYADVVSGRSSSSESDADLETSPFAIKVTEPVRHHYRRQKKRKSPAEAKKKFAEQHSSPGDNDNPIIISDSPEKGKGVKYEGCGRTILKSQIGAKRNLEVTSKLQILKLRQSYCSDVSASSTSEDDSSPEEMDATPTLQDENKKIPLFSFQPRNGKSFKAREILDILFKDQPDEAKCTRQSMKVKYNAAFLIDVRVIPLDDLPADGNDRYVNNGQVTHTYTYPSDDVRTKAGLGSPPDKFHTNDSENTNARLQHKSQGKEMGETAFAKAVKEMIEDDQEAEVDENKDNDRDFNDTQSTLSLDTTESDRESSSDENLCSTQLLKDVNPGPRHPVLCTYNLKACQVIFKAVFGEAQVYREDVVKVLKKKFVVKQERLTSLAMTQLMEVLAKKLVNQRYCSIKDGPETNITNLKMEDIAVHKENAL</sequence>
<dbReference type="OrthoDB" id="5989696at2759"/>
<feature type="region of interest" description="Disordered" evidence="1">
    <location>
        <begin position="123"/>
        <end position="144"/>
    </location>
</feature>
<feature type="compositionally biased region" description="Basic and acidic residues" evidence="1">
    <location>
        <begin position="288"/>
        <end position="298"/>
    </location>
</feature>
<evidence type="ECO:0000256" key="1">
    <source>
        <dbReference type="SAM" id="MobiDB-lite"/>
    </source>
</evidence>
<feature type="region of interest" description="Disordered" evidence="1">
    <location>
        <begin position="280"/>
        <end position="320"/>
    </location>
</feature>
<feature type="compositionally biased region" description="Acidic residues" evidence="1">
    <location>
        <begin position="128"/>
        <end position="138"/>
    </location>
</feature>
<accession>A0A2B4RHP8</accession>
<dbReference type="AlphaFoldDB" id="A0A2B4RHP8"/>
<organism evidence="2 3">
    <name type="scientific">Stylophora pistillata</name>
    <name type="common">Smooth cauliflower coral</name>
    <dbReference type="NCBI Taxonomy" id="50429"/>
    <lineage>
        <taxon>Eukaryota</taxon>
        <taxon>Metazoa</taxon>
        <taxon>Cnidaria</taxon>
        <taxon>Anthozoa</taxon>
        <taxon>Hexacorallia</taxon>
        <taxon>Scleractinia</taxon>
        <taxon>Astrocoeniina</taxon>
        <taxon>Pocilloporidae</taxon>
        <taxon>Stylophora</taxon>
    </lineage>
</organism>
<feature type="region of interest" description="Disordered" evidence="1">
    <location>
        <begin position="1"/>
        <end position="84"/>
    </location>
</feature>
<protein>
    <submittedName>
        <fullName evidence="2">Uncharacterized protein</fullName>
    </submittedName>
</protein>
<reference evidence="3" key="1">
    <citation type="journal article" date="2017" name="bioRxiv">
        <title>Comparative analysis of the genomes of Stylophora pistillata and Acropora digitifera provides evidence for extensive differences between species of corals.</title>
        <authorList>
            <person name="Voolstra C.R."/>
            <person name="Li Y."/>
            <person name="Liew Y.J."/>
            <person name="Baumgarten S."/>
            <person name="Zoccola D."/>
            <person name="Flot J.-F."/>
            <person name="Tambutte S."/>
            <person name="Allemand D."/>
            <person name="Aranda M."/>
        </authorList>
    </citation>
    <scope>NUCLEOTIDE SEQUENCE [LARGE SCALE GENOMIC DNA]</scope>
</reference>
<feature type="region of interest" description="Disordered" evidence="1">
    <location>
        <begin position="220"/>
        <end position="265"/>
    </location>
</feature>
<dbReference type="Proteomes" id="UP000225706">
    <property type="component" value="Unassembled WGS sequence"/>
</dbReference>
<feature type="compositionally biased region" description="Basic and acidic residues" evidence="1">
    <location>
        <begin position="49"/>
        <end position="59"/>
    </location>
</feature>
<feature type="compositionally biased region" description="Basic residues" evidence="1">
    <location>
        <begin position="39"/>
        <end position="48"/>
    </location>
</feature>
<evidence type="ECO:0000313" key="2">
    <source>
        <dbReference type="EMBL" id="PFX15782.1"/>
    </source>
</evidence>
<evidence type="ECO:0000313" key="3">
    <source>
        <dbReference type="Proteomes" id="UP000225706"/>
    </source>
</evidence>
<proteinExistence type="predicted"/>
<gene>
    <name evidence="2" type="ORF">AWC38_SpisGene19985</name>
</gene>
<dbReference type="EMBL" id="LSMT01000611">
    <property type="protein sequence ID" value="PFX15782.1"/>
    <property type="molecule type" value="Genomic_DNA"/>
</dbReference>
<keyword evidence="3" id="KW-1185">Reference proteome</keyword>
<comment type="caution">
    <text evidence="2">The sequence shown here is derived from an EMBL/GenBank/DDBJ whole genome shotgun (WGS) entry which is preliminary data.</text>
</comment>